<sequence>MPKIVSNSVIVQSAPDAARRGRRLTTYYCVCGEYVLILDTRLSNVPTRRTDGARVLVNAKRKYKLNVQEAGRPVYLKRENGVEKQYRFCCTRCKLVVAYQVESPVVREDRYTYVVNGAVSEDQDLDA</sequence>
<dbReference type="Pfam" id="PF25809">
    <property type="entry name" value="STEEP1"/>
    <property type="match status" value="1"/>
</dbReference>
<feature type="domain" description="STEEP1" evidence="2">
    <location>
        <begin position="22"/>
        <end position="124"/>
    </location>
</feature>
<dbReference type="Proteomes" id="UP000070544">
    <property type="component" value="Unassembled WGS sequence"/>
</dbReference>
<dbReference type="GO" id="GO:0005737">
    <property type="term" value="C:cytoplasm"/>
    <property type="evidence" value="ECO:0007669"/>
    <property type="project" value="GOC"/>
</dbReference>
<organism evidence="3 4">
    <name type="scientific">Gonapodya prolifera (strain JEL478)</name>
    <name type="common">Monoblepharis prolifera</name>
    <dbReference type="NCBI Taxonomy" id="1344416"/>
    <lineage>
        <taxon>Eukaryota</taxon>
        <taxon>Fungi</taxon>
        <taxon>Fungi incertae sedis</taxon>
        <taxon>Chytridiomycota</taxon>
        <taxon>Chytridiomycota incertae sedis</taxon>
        <taxon>Monoblepharidomycetes</taxon>
        <taxon>Monoblepharidales</taxon>
        <taxon>Gonapodyaceae</taxon>
        <taxon>Gonapodya</taxon>
    </lineage>
</organism>
<gene>
    <name evidence="3" type="ORF">M427DRAFT_58395</name>
</gene>
<accession>A0A139AA11</accession>
<evidence type="ECO:0000313" key="3">
    <source>
        <dbReference type="EMBL" id="KXS13570.1"/>
    </source>
</evidence>
<protein>
    <recommendedName>
        <fullName evidence="2">STEEP1 domain-containing protein</fullName>
    </recommendedName>
</protein>
<proteinExistence type="inferred from homology"/>
<dbReference type="EMBL" id="KQ965776">
    <property type="protein sequence ID" value="KXS13570.1"/>
    <property type="molecule type" value="Genomic_DNA"/>
</dbReference>
<dbReference type="PANTHER" id="PTHR46355:SF1">
    <property type="entry name" value="STING ER EXIT PROTEIN"/>
    <property type="match status" value="1"/>
</dbReference>
<dbReference type="STRING" id="1344416.A0A139AA11"/>
<dbReference type="OrthoDB" id="418131at2759"/>
<dbReference type="GO" id="GO:0006888">
    <property type="term" value="P:endoplasmic reticulum to Golgi vesicle-mediated transport"/>
    <property type="evidence" value="ECO:0007669"/>
    <property type="project" value="TreeGrafter"/>
</dbReference>
<comment type="similarity">
    <text evidence="1">Belongs to the STEEP1 family.</text>
</comment>
<reference evidence="3 4" key="1">
    <citation type="journal article" date="2015" name="Genome Biol. Evol.">
        <title>Phylogenomic analyses indicate that early fungi evolved digesting cell walls of algal ancestors of land plants.</title>
        <authorList>
            <person name="Chang Y."/>
            <person name="Wang S."/>
            <person name="Sekimoto S."/>
            <person name="Aerts A.L."/>
            <person name="Choi C."/>
            <person name="Clum A."/>
            <person name="LaButti K.M."/>
            <person name="Lindquist E.A."/>
            <person name="Yee Ngan C."/>
            <person name="Ohm R.A."/>
            <person name="Salamov A.A."/>
            <person name="Grigoriev I.V."/>
            <person name="Spatafora J.W."/>
            <person name="Berbee M.L."/>
        </authorList>
    </citation>
    <scope>NUCLEOTIDE SEQUENCE [LARGE SCALE GENOMIC DNA]</scope>
    <source>
        <strain evidence="3 4">JEL478</strain>
    </source>
</reference>
<evidence type="ECO:0000259" key="2">
    <source>
        <dbReference type="Pfam" id="PF25809"/>
    </source>
</evidence>
<name>A0A139AA11_GONPJ</name>
<dbReference type="InterPro" id="IPR029704">
    <property type="entry name" value="STEEP-like"/>
</dbReference>
<dbReference type="OMA" id="CKLVVAY"/>
<keyword evidence="4" id="KW-1185">Reference proteome</keyword>
<dbReference type="InterPro" id="IPR057965">
    <property type="entry name" value="STEEP1_dom"/>
</dbReference>
<dbReference type="GO" id="GO:0090158">
    <property type="term" value="P:endoplasmic reticulum membrane organization"/>
    <property type="evidence" value="ECO:0007669"/>
    <property type="project" value="TreeGrafter"/>
</dbReference>
<evidence type="ECO:0000256" key="1">
    <source>
        <dbReference type="ARBA" id="ARBA00024205"/>
    </source>
</evidence>
<dbReference type="AlphaFoldDB" id="A0A139AA11"/>
<dbReference type="PANTHER" id="PTHR46355">
    <property type="entry name" value="UPF0428 PROTEIN CXORF56"/>
    <property type="match status" value="1"/>
</dbReference>
<evidence type="ECO:0000313" key="4">
    <source>
        <dbReference type="Proteomes" id="UP000070544"/>
    </source>
</evidence>